<dbReference type="EMBL" id="JALHLG010000061">
    <property type="protein sequence ID" value="MCJ2189064.1"/>
    <property type="molecule type" value="Genomic_DNA"/>
</dbReference>
<organism evidence="1 2">
    <name type="scientific">Novosphingobium beihaiensis</name>
    <dbReference type="NCBI Taxonomy" id="2930389"/>
    <lineage>
        <taxon>Bacteria</taxon>
        <taxon>Pseudomonadati</taxon>
        <taxon>Pseudomonadota</taxon>
        <taxon>Alphaproteobacteria</taxon>
        <taxon>Sphingomonadales</taxon>
        <taxon>Sphingomonadaceae</taxon>
        <taxon>Novosphingobium</taxon>
    </lineage>
</organism>
<proteinExistence type="predicted"/>
<dbReference type="Proteomes" id="UP001202281">
    <property type="component" value="Unassembled WGS sequence"/>
</dbReference>
<evidence type="ECO:0000313" key="1">
    <source>
        <dbReference type="EMBL" id="MCJ2189064.1"/>
    </source>
</evidence>
<gene>
    <name evidence="1" type="ORF">MTR66_19895</name>
</gene>
<reference evidence="1 2" key="1">
    <citation type="submission" date="2022-04" db="EMBL/GenBank/DDBJ databases">
        <title>Identification of a novel bacterium isolated from mangrove sediments.</title>
        <authorList>
            <person name="Pan X."/>
        </authorList>
    </citation>
    <scope>NUCLEOTIDE SEQUENCE [LARGE SCALE GENOMIC DNA]</scope>
    <source>
        <strain evidence="1 2">B2638</strain>
    </source>
</reference>
<comment type="caution">
    <text evidence="1">The sequence shown here is derived from an EMBL/GenBank/DDBJ whole genome shotgun (WGS) entry which is preliminary data.</text>
</comment>
<keyword evidence="2" id="KW-1185">Reference proteome</keyword>
<sequence>MAEAEIVLHHNHPSNGSFIPLDLQTLVGQNPHHPNLPSLAAMWAHGNAGPHYRIALTDPTHASAVVAADQFLTKLQVGLSRSAGGHEIFEAGWRHLVCLCLELKGYVRYEYDLSGFPNYEASAQRLDWILGRLTMRDAFPVASAMIVDRYGAEF</sequence>
<evidence type="ECO:0000313" key="2">
    <source>
        <dbReference type="Proteomes" id="UP001202281"/>
    </source>
</evidence>
<protein>
    <submittedName>
        <fullName evidence="1">Uncharacterized protein</fullName>
    </submittedName>
</protein>
<name>A0ABT0BVJ5_9SPHN</name>
<accession>A0ABT0BVJ5</accession>